<protein>
    <submittedName>
        <fullName evidence="2">Uncharacterized protein</fullName>
    </submittedName>
</protein>
<dbReference type="Proteomes" id="UP000681720">
    <property type="component" value="Unassembled WGS sequence"/>
</dbReference>
<feature type="transmembrane region" description="Helical" evidence="1">
    <location>
        <begin position="12"/>
        <end position="30"/>
    </location>
</feature>
<keyword evidence="1" id="KW-0472">Membrane</keyword>
<evidence type="ECO:0000313" key="4">
    <source>
        <dbReference type="Proteomes" id="UP000681720"/>
    </source>
</evidence>
<evidence type="ECO:0000313" key="3">
    <source>
        <dbReference type="EMBL" id="CAF4844133.1"/>
    </source>
</evidence>
<proteinExistence type="predicted"/>
<accession>A0A8S2ZHN5</accession>
<keyword evidence="1" id="KW-1133">Transmembrane helix</keyword>
<feature type="non-terminal residue" evidence="2">
    <location>
        <position position="1"/>
    </location>
</feature>
<evidence type="ECO:0000313" key="2">
    <source>
        <dbReference type="EMBL" id="CAF4641052.1"/>
    </source>
</evidence>
<sequence length="64" mass="7289">AFSNIASTISFIAYIQPVSLISLIFVGTILERIRRFFSPAIRDIKRLESLGRSMLFVQPFTILI</sequence>
<dbReference type="EMBL" id="CAJOBI010159219">
    <property type="protein sequence ID" value="CAF4844133.1"/>
    <property type="molecule type" value="Genomic_DNA"/>
</dbReference>
<evidence type="ECO:0000256" key="1">
    <source>
        <dbReference type="SAM" id="Phobius"/>
    </source>
</evidence>
<organism evidence="2 4">
    <name type="scientific">Rotaria magnacalcarata</name>
    <dbReference type="NCBI Taxonomy" id="392030"/>
    <lineage>
        <taxon>Eukaryota</taxon>
        <taxon>Metazoa</taxon>
        <taxon>Spiralia</taxon>
        <taxon>Gnathifera</taxon>
        <taxon>Rotifera</taxon>
        <taxon>Eurotatoria</taxon>
        <taxon>Bdelloidea</taxon>
        <taxon>Philodinida</taxon>
        <taxon>Philodinidae</taxon>
        <taxon>Rotaria</taxon>
    </lineage>
</organism>
<dbReference type="EMBL" id="CAJOBJ010113175">
    <property type="protein sequence ID" value="CAF4641052.1"/>
    <property type="molecule type" value="Genomic_DNA"/>
</dbReference>
<name>A0A8S2ZHN5_9BILA</name>
<dbReference type="AlphaFoldDB" id="A0A8S2ZHN5"/>
<comment type="caution">
    <text evidence="2">The sequence shown here is derived from an EMBL/GenBank/DDBJ whole genome shotgun (WGS) entry which is preliminary data.</text>
</comment>
<gene>
    <name evidence="2" type="ORF">GIL414_LOCUS40626</name>
    <name evidence="3" type="ORF">SMN809_LOCUS49083</name>
</gene>
<reference evidence="2" key="1">
    <citation type="submission" date="2021-02" db="EMBL/GenBank/DDBJ databases">
        <authorList>
            <person name="Nowell W R."/>
        </authorList>
    </citation>
    <scope>NUCLEOTIDE SEQUENCE</scope>
</reference>
<keyword evidence="1" id="KW-0812">Transmembrane</keyword>
<dbReference type="Proteomes" id="UP000676336">
    <property type="component" value="Unassembled WGS sequence"/>
</dbReference>